<reference evidence="2" key="1">
    <citation type="submission" date="2013-09" db="EMBL/GenBank/DDBJ databases">
        <title>Corchorus olitorius genome sequencing.</title>
        <authorList>
            <person name="Alam M."/>
            <person name="Haque M.S."/>
            <person name="Islam M.S."/>
            <person name="Emdad E.M."/>
            <person name="Islam M.M."/>
            <person name="Ahmed B."/>
            <person name="Halim A."/>
            <person name="Hossen Q.M.M."/>
            <person name="Hossain M.Z."/>
            <person name="Ahmed R."/>
            <person name="Khan M.M."/>
            <person name="Islam R."/>
            <person name="Rashid M.M."/>
            <person name="Khan S.A."/>
            <person name="Rahman M.S."/>
            <person name="Alam M."/>
            <person name="Yahiya A.S."/>
            <person name="Khan M.S."/>
            <person name="Azam M.S."/>
            <person name="Haque T."/>
            <person name="Lashkar M.Z.H."/>
            <person name="Akhand A.I."/>
            <person name="Morshed G."/>
            <person name="Roy S."/>
            <person name="Uddin K.S."/>
            <person name="Rabeya T."/>
            <person name="Hossain A.S."/>
            <person name="Chowdhury A."/>
            <person name="Snigdha A.R."/>
            <person name="Mortoza M.S."/>
            <person name="Matin S.A."/>
            <person name="Hoque S.M.E."/>
            <person name="Islam M.K."/>
            <person name="Roy D.K."/>
            <person name="Haider R."/>
            <person name="Moosa M.M."/>
            <person name="Elias S.M."/>
            <person name="Hasan A.M."/>
            <person name="Jahan S."/>
            <person name="Shafiuddin M."/>
            <person name="Mahmood N."/>
            <person name="Shommy N.S."/>
        </authorList>
    </citation>
    <scope>NUCLEOTIDE SEQUENCE [LARGE SCALE GENOMIC DNA]</scope>
    <source>
        <strain evidence="2">cv. O-4</strain>
    </source>
</reference>
<dbReference type="AlphaFoldDB" id="A0A1R3JM22"/>
<comment type="caution">
    <text evidence="1">The sequence shown here is derived from an EMBL/GenBank/DDBJ whole genome shotgun (WGS) entry which is preliminary data.</text>
</comment>
<proteinExistence type="predicted"/>
<dbReference type="EMBL" id="AWUE01015761">
    <property type="protein sequence ID" value="OMO95865.1"/>
    <property type="molecule type" value="Genomic_DNA"/>
</dbReference>
<sequence>MADIPEELTNDSNLSLLGDCLNPFSEITGPHNTNDEITVTWTIPIGSPTFVPGLFACSCRNTPTF</sequence>
<name>A0A1R3JM22_9ROSI</name>
<evidence type="ECO:0000313" key="1">
    <source>
        <dbReference type="EMBL" id="OMO95865.1"/>
    </source>
</evidence>
<protein>
    <submittedName>
        <fullName evidence="1">Uncharacterized protein</fullName>
    </submittedName>
</protein>
<evidence type="ECO:0000313" key="2">
    <source>
        <dbReference type="Proteomes" id="UP000187203"/>
    </source>
</evidence>
<accession>A0A1R3JM22</accession>
<organism evidence="1 2">
    <name type="scientific">Corchorus olitorius</name>
    <dbReference type="NCBI Taxonomy" id="93759"/>
    <lineage>
        <taxon>Eukaryota</taxon>
        <taxon>Viridiplantae</taxon>
        <taxon>Streptophyta</taxon>
        <taxon>Embryophyta</taxon>
        <taxon>Tracheophyta</taxon>
        <taxon>Spermatophyta</taxon>
        <taxon>Magnoliopsida</taxon>
        <taxon>eudicotyledons</taxon>
        <taxon>Gunneridae</taxon>
        <taxon>Pentapetalae</taxon>
        <taxon>rosids</taxon>
        <taxon>malvids</taxon>
        <taxon>Malvales</taxon>
        <taxon>Malvaceae</taxon>
        <taxon>Grewioideae</taxon>
        <taxon>Apeibeae</taxon>
        <taxon>Corchorus</taxon>
    </lineage>
</organism>
<dbReference type="Proteomes" id="UP000187203">
    <property type="component" value="Unassembled WGS sequence"/>
</dbReference>
<keyword evidence="2" id="KW-1185">Reference proteome</keyword>
<gene>
    <name evidence="1" type="ORF">COLO4_15636</name>
</gene>